<dbReference type="NCBIfam" id="TIGR01538">
    <property type="entry name" value="portal_SPP1"/>
    <property type="match status" value="1"/>
</dbReference>
<dbReference type="Proteomes" id="UP000324646">
    <property type="component" value="Chromosome"/>
</dbReference>
<keyword evidence="2" id="KW-1185">Reference proteome</keyword>
<reference evidence="1 2" key="1">
    <citation type="submission" date="2019-07" db="EMBL/GenBank/DDBJ databases">
        <title>Complete genome of Crassaminicella thermophila SY095.</title>
        <authorList>
            <person name="Li X."/>
        </authorList>
    </citation>
    <scope>NUCLEOTIDE SEQUENCE [LARGE SCALE GENOMIC DNA]</scope>
    <source>
        <strain evidence="1 2">SY095</strain>
    </source>
</reference>
<organism evidence="1 2">
    <name type="scientific">Crassaminicella thermophila</name>
    <dbReference type="NCBI Taxonomy" id="2599308"/>
    <lineage>
        <taxon>Bacteria</taxon>
        <taxon>Bacillati</taxon>
        <taxon>Bacillota</taxon>
        <taxon>Clostridia</taxon>
        <taxon>Eubacteriales</taxon>
        <taxon>Clostridiaceae</taxon>
        <taxon>Crassaminicella</taxon>
    </lineage>
</organism>
<evidence type="ECO:0000313" key="1">
    <source>
        <dbReference type="EMBL" id="QEK11684.1"/>
    </source>
</evidence>
<dbReference type="AlphaFoldDB" id="A0A5C0SEG2"/>
<dbReference type="InterPro" id="IPR021145">
    <property type="entry name" value="Portal_protein_SPP1_Gp6-like"/>
</dbReference>
<dbReference type="InterPro" id="IPR006428">
    <property type="entry name" value="Portal_SPP1-type"/>
</dbReference>
<dbReference type="KEGG" id="crs:FQB35_04520"/>
<dbReference type="EMBL" id="CP042243">
    <property type="protein sequence ID" value="QEK11684.1"/>
    <property type="molecule type" value="Genomic_DNA"/>
</dbReference>
<name>A0A5C0SEG2_CRATE</name>
<dbReference type="OrthoDB" id="1697867at2"/>
<sequence>MNTIPNIKVGDKVYEVELIKSKLTAESQISDTAVIKDWIESDLKSQSKQDMTDGVNYYDCNHDILKIDFREYIVDGQKLIDSNKANNQLINPFHRLLVQQKIGYIAGKPVVFTSEKKELTTIINDILGIKFDDILVDWIKGASNKGIEWLHPFIDEEGNFDYVIIPAEQIIPIYDTSYQKNLVYIIRYYTMQVVKGDETEERYKVELWDKEKVTYFIEDDHGNFIYDDTEPLNPKYHWYSFNTNNPDDKKPSSWGKIPFINLDNNSEKTSDLKSIKKYIDAYDKVSSGFLNDLEDIQMAIWVLRGYEGTNLSEFMRNLIQFKAMKVSEEGGVDNKTLEIPAEARKIMLEILEDKIYEIGQGVKMSTDKFGQNPSGVALKFLYSGLDLKANTMIRKLKKALSEFVWFVTEYVNNKNNTSYDYKSIKFTTNKTIITNETEQIDNCTKSIGILSNETIIANHPWVDDAKEEIEKKKKEQEENMYGYDLEGVVNE</sequence>
<evidence type="ECO:0000313" key="2">
    <source>
        <dbReference type="Proteomes" id="UP000324646"/>
    </source>
</evidence>
<gene>
    <name evidence="1" type="ORF">FQB35_04520</name>
</gene>
<dbReference type="Pfam" id="PF05133">
    <property type="entry name" value="SPP1_portal"/>
    <property type="match status" value="1"/>
</dbReference>
<accession>A0A5C0SEG2</accession>
<proteinExistence type="predicted"/>
<protein>
    <submittedName>
        <fullName evidence="1">Phage portal protein</fullName>
    </submittedName>
</protein>